<reference evidence="2 3" key="1">
    <citation type="journal article" date="2019" name="Mol. Biol. Evol.">
        <title>Blast fungal genomes show frequent chromosomal changes, gene gains and losses, and effector gene turnover.</title>
        <authorList>
            <person name="Gomez Luciano L.B."/>
            <person name="Jason Tsai I."/>
            <person name="Chuma I."/>
            <person name="Tosa Y."/>
            <person name="Chen Y.H."/>
            <person name="Li J.Y."/>
            <person name="Li M.Y."/>
            <person name="Jade Lu M.Y."/>
            <person name="Nakayashiki H."/>
            <person name="Li W.H."/>
        </authorList>
    </citation>
    <scope>NUCLEOTIDE SEQUENCE [LARGE SCALE GENOMIC DNA]</scope>
    <source>
        <strain evidence="2">MZ5-1-6</strain>
    </source>
</reference>
<dbReference type="PANTHER" id="PTHR35896">
    <property type="entry name" value="IG-LIKE DOMAIN-CONTAINING PROTEIN"/>
    <property type="match status" value="1"/>
</dbReference>
<sequence>MPAMALGTFAWSPEIFHSRYSFYYEGNTRTSPPMESKNSQTYELPSDGLLSSFRDDSLSEDAPTLWEQKLPWYRSKYRRPLAVAGCLIALLGGAVIIQAVQLSRHHAATVTGFEAGKSGRCGFTATEAMEKGCVFDYMNFSWQPAECYDPELDKEHAARMRAERPVRWWADANLTMPLPDDKEVLKMYGEVWVERRFHYKHCMYSWDSLHLSYEDGRPIPDLQTVHHSRHCAHTLDKAIKVDNGTEVLIEHAVTWFSACVWPSR</sequence>
<keyword evidence="1" id="KW-1133">Transmembrane helix</keyword>
<name>A0A4P7NSY1_PYROR</name>
<evidence type="ECO:0000313" key="2">
    <source>
        <dbReference type="EMBL" id="QBZ65459.1"/>
    </source>
</evidence>
<evidence type="ECO:0000313" key="3">
    <source>
        <dbReference type="Proteomes" id="UP000294847"/>
    </source>
</evidence>
<protein>
    <submittedName>
        <fullName evidence="2">Uncharacterized protein</fullName>
    </submittedName>
</protein>
<keyword evidence="1" id="KW-0472">Membrane</keyword>
<dbReference type="AlphaFoldDB" id="A0A4P7NSY1"/>
<dbReference type="InterPro" id="IPR053008">
    <property type="entry name" value="Phomopsin_biosynth_assoc"/>
</dbReference>
<evidence type="ECO:0000256" key="1">
    <source>
        <dbReference type="SAM" id="Phobius"/>
    </source>
</evidence>
<dbReference type="PANTHER" id="PTHR35896:SF3">
    <property type="entry name" value="MAJOR FACILITATOR SUPERFAMILY TRANSPORTER"/>
    <property type="match status" value="1"/>
</dbReference>
<keyword evidence="1" id="KW-0812">Transmembrane</keyword>
<dbReference type="EMBL" id="CP034210">
    <property type="protein sequence ID" value="QBZ65459.1"/>
    <property type="molecule type" value="Genomic_DNA"/>
</dbReference>
<dbReference type="Proteomes" id="UP000294847">
    <property type="component" value="Chromosome 7"/>
</dbReference>
<gene>
    <name evidence="2" type="ORF">PoMZ_12420</name>
</gene>
<organism evidence="2 3">
    <name type="scientific">Pyricularia oryzae</name>
    <name type="common">Rice blast fungus</name>
    <name type="synonym">Magnaporthe oryzae</name>
    <dbReference type="NCBI Taxonomy" id="318829"/>
    <lineage>
        <taxon>Eukaryota</taxon>
        <taxon>Fungi</taxon>
        <taxon>Dikarya</taxon>
        <taxon>Ascomycota</taxon>
        <taxon>Pezizomycotina</taxon>
        <taxon>Sordariomycetes</taxon>
        <taxon>Sordariomycetidae</taxon>
        <taxon>Magnaporthales</taxon>
        <taxon>Pyriculariaceae</taxon>
        <taxon>Pyricularia</taxon>
    </lineage>
</organism>
<accession>A0A4P7NSY1</accession>
<feature type="transmembrane region" description="Helical" evidence="1">
    <location>
        <begin position="81"/>
        <end position="100"/>
    </location>
</feature>
<proteinExistence type="predicted"/>